<comment type="caution">
    <text evidence="1">The sequence shown here is derived from an EMBL/GenBank/DDBJ whole genome shotgun (WGS) entry which is preliminary data.</text>
</comment>
<sequence>MTTLNKILPAGKSWRELWLAQNIEGTHWPSSVPGGQPITLTNAAAKRTTADGVHFIAGVDTSNVKFADPYDAVNDIYASIFFTPDQTFSSASSTDMYLVSKFVDATNYWFIFLRASDGKLVMDHREGNGAETIVSAETSWAAGTKFHVLGSCNTGEGQRLIIDGGTAVTEVGNTTAISLIADVTIGARDDGTSTEGFEGVIHGQVVMGGGADVELTTTADTGEEALSAKGIPPASAKAVNVFTLD</sequence>
<reference evidence="1" key="1">
    <citation type="journal article" date="2015" name="Nature">
        <title>Complex archaea that bridge the gap between prokaryotes and eukaryotes.</title>
        <authorList>
            <person name="Spang A."/>
            <person name="Saw J.H."/>
            <person name="Jorgensen S.L."/>
            <person name="Zaremba-Niedzwiedzka K."/>
            <person name="Martijn J."/>
            <person name="Lind A.E."/>
            <person name="van Eijk R."/>
            <person name="Schleper C."/>
            <person name="Guy L."/>
            <person name="Ettema T.J."/>
        </authorList>
    </citation>
    <scope>NUCLEOTIDE SEQUENCE</scope>
</reference>
<dbReference type="EMBL" id="LAZR01013023">
    <property type="protein sequence ID" value="KKM23944.1"/>
    <property type="molecule type" value="Genomic_DNA"/>
</dbReference>
<accession>A0A0F9IVA0</accession>
<protein>
    <submittedName>
        <fullName evidence="1">Uncharacterized protein</fullName>
    </submittedName>
</protein>
<evidence type="ECO:0000313" key="1">
    <source>
        <dbReference type="EMBL" id="KKM23944.1"/>
    </source>
</evidence>
<feature type="non-terminal residue" evidence="1">
    <location>
        <position position="245"/>
    </location>
</feature>
<gene>
    <name evidence="1" type="ORF">LCGC14_1610110</name>
</gene>
<dbReference type="SUPFAM" id="SSF49899">
    <property type="entry name" value="Concanavalin A-like lectins/glucanases"/>
    <property type="match status" value="1"/>
</dbReference>
<name>A0A0F9IVA0_9ZZZZ</name>
<organism evidence="1">
    <name type="scientific">marine sediment metagenome</name>
    <dbReference type="NCBI Taxonomy" id="412755"/>
    <lineage>
        <taxon>unclassified sequences</taxon>
        <taxon>metagenomes</taxon>
        <taxon>ecological metagenomes</taxon>
    </lineage>
</organism>
<dbReference type="Gene3D" id="2.60.120.200">
    <property type="match status" value="1"/>
</dbReference>
<dbReference type="AlphaFoldDB" id="A0A0F9IVA0"/>
<dbReference type="InterPro" id="IPR013320">
    <property type="entry name" value="ConA-like_dom_sf"/>
</dbReference>
<proteinExistence type="predicted"/>